<proteinExistence type="predicted"/>
<sequence length="111" mass="12313">MKKTFSLSALFLLSTNALAAYTGNVSGTVTWVKIYNSDNIYFGFSRMPTDHGCTDNFFAINPSLDPELKQRYYSMLLTAKSTKSNVEVGYDKKSASCTNGRPMVESMALIQ</sequence>
<evidence type="ECO:0000313" key="3">
    <source>
        <dbReference type="Proteomes" id="UP001157134"/>
    </source>
</evidence>
<keyword evidence="1" id="KW-0732">Signal</keyword>
<dbReference type="EMBL" id="BSSV01000001">
    <property type="protein sequence ID" value="GLX84518.1"/>
    <property type="molecule type" value="Genomic_DNA"/>
</dbReference>
<evidence type="ECO:0000256" key="1">
    <source>
        <dbReference type="SAM" id="SignalP"/>
    </source>
</evidence>
<evidence type="ECO:0000313" key="2">
    <source>
        <dbReference type="EMBL" id="GLX84518.1"/>
    </source>
</evidence>
<accession>A0ABQ6H8S5</accession>
<feature type="chain" id="PRO_5047520115" evidence="1">
    <location>
        <begin position="20"/>
        <end position="111"/>
    </location>
</feature>
<comment type="caution">
    <text evidence="2">The sequence shown here is derived from an EMBL/GenBank/DDBJ whole genome shotgun (WGS) entry which is preliminary data.</text>
</comment>
<protein>
    <submittedName>
        <fullName evidence="2">Uncharacterized protein</fullName>
    </submittedName>
</protein>
<name>A0ABQ6H8S5_9GAMM</name>
<organism evidence="2 3">
    <name type="scientific">Thalassotalea loyana</name>
    <dbReference type="NCBI Taxonomy" id="280483"/>
    <lineage>
        <taxon>Bacteria</taxon>
        <taxon>Pseudomonadati</taxon>
        <taxon>Pseudomonadota</taxon>
        <taxon>Gammaproteobacteria</taxon>
        <taxon>Alteromonadales</taxon>
        <taxon>Colwelliaceae</taxon>
        <taxon>Thalassotalea</taxon>
    </lineage>
</organism>
<dbReference type="RefSeq" id="WP_284296104.1">
    <property type="nucleotide sequence ID" value="NZ_BSSV01000001.1"/>
</dbReference>
<gene>
    <name evidence="2" type="ORF">tloyanaT_07700</name>
</gene>
<keyword evidence="3" id="KW-1185">Reference proteome</keyword>
<dbReference type="Proteomes" id="UP001157134">
    <property type="component" value="Unassembled WGS sequence"/>
</dbReference>
<feature type="signal peptide" evidence="1">
    <location>
        <begin position="1"/>
        <end position="19"/>
    </location>
</feature>
<reference evidence="2 3" key="1">
    <citation type="submission" date="2023-03" db="EMBL/GenBank/DDBJ databases">
        <title>Thalassotalea loyana LMG 22536T draft genome sequence.</title>
        <authorList>
            <person name="Sawabe T."/>
        </authorList>
    </citation>
    <scope>NUCLEOTIDE SEQUENCE [LARGE SCALE GENOMIC DNA]</scope>
    <source>
        <strain evidence="2 3">LMG 22536</strain>
    </source>
</reference>